<dbReference type="RefSeq" id="WP_388019213.1">
    <property type="nucleotide sequence ID" value="NZ_JBHUDT010000005.1"/>
</dbReference>
<evidence type="ECO:0000313" key="1">
    <source>
        <dbReference type="EMBL" id="MFD2535872.1"/>
    </source>
</evidence>
<proteinExistence type="predicted"/>
<name>A0ABW5JWI1_9FLAO</name>
<comment type="caution">
    <text evidence="1">The sequence shown here is derived from an EMBL/GenBank/DDBJ whole genome shotgun (WGS) entry which is preliminary data.</text>
</comment>
<keyword evidence="2" id="KW-1185">Reference proteome</keyword>
<reference evidence="2" key="1">
    <citation type="journal article" date="2019" name="Int. J. Syst. Evol. Microbiol.">
        <title>The Global Catalogue of Microorganisms (GCM) 10K type strain sequencing project: providing services to taxonomists for standard genome sequencing and annotation.</title>
        <authorList>
            <consortium name="The Broad Institute Genomics Platform"/>
            <consortium name="The Broad Institute Genome Sequencing Center for Infectious Disease"/>
            <person name="Wu L."/>
            <person name="Ma J."/>
        </authorList>
    </citation>
    <scope>NUCLEOTIDE SEQUENCE [LARGE SCALE GENOMIC DNA]</scope>
    <source>
        <strain evidence="2">KCTC 42903</strain>
    </source>
</reference>
<gene>
    <name evidence="1" type="ORF">ACFSQS_12225</name>
</gene>
<dbReference type="Proteomes" id="UP001597441">
    <property type="component" value="Unassembled WGS sequence"/>
</dbReference>
<evidence type="ECO:0000313" key="2">
    <source>
        <dbReference type="Proteomes" id="UP001597441"/>
    </source>
</evidence>
<sequence length="154" mass="16805">MGKYKIGKDIGKLTVRLQQVEEKVAYTANNVQSGNTTNSGCKCRGVSDSELYESLEDAAPNSKVFEILKNLVIDAGEVTIRELFACTVEDVGHKAANAIALAKEIGFLALSNDKCCHEVDDVLKNDYCKSKTGKWCSLVKKHGLKRCTLASDKC</sequence>
<accession>A0ABW5JWI1</accession>
<organism evidence="1 2">
    <name type="scientific">Gelatiniphilus marinus</name>
    <dbReference type="NCBI Taxonomy" id="1759464"/>
    <lineage>
        <taxon>Bacteria</taxon>
        <taxon>Pseudomonadati</taxon>
        <taxon>Bacteroidota</taxon>
        <taxon>Flavobacteriia</taxon>
        <taxon>Flavobacteriales</taxon>
        <taxon>Flavobacteriaceae</taxon>
        <taxon>Gelatiniphilus</taxon>
    </lineage>
</organism>
<protein>
    <submittedName>
        <fullName evidence="1">Uncharacterized protein</fullName>
    </submittedName>
</protein>
<dbReference type="EMBL" id="JBHULK010000005">
    <property type="protein sequence ID" value="MFD2535872.1"/>
    <property type="molecule type" value="Genomic_DNA"/>
</dbReference>